<dbReference type="GO" id="GO:0006888">
    <property type="term" value="P:endoplasmic reticulum to Golgi vesicle-mediated transport"/>
    <property type="evidence" value="ECO:0007669"/>
    <property type="project" value="InterPro"/>
</dbReference>
<keyword evidence="3" id="KW-0931">ER-Golgi transport</keyword>
<keyword evidence="5" id="KW-1185">Reference proteome</keyword>
<dbReference type="GeneTree" id="ENSGT00510000047168"/>
<reference evidence="4" key="2">
    <citation type="submission" date="2025-08" db="UniProtKB">
        <authorList>
            <consortium name="Ensembl"/>
        </authorList>
    </citation>
    <scope>IDENTIFICATION</scope>
</reference>
<protein>
    <recommendedName>
        <fullName evidence="6">Trafficking protein particle complex 2</fullName>
    </recommendedName>
</protein>
<sequence>MSGNFYLVIVGHHDNPVFEMDFLPTGKAESKDDHRHLNRFVAHAALNLVDQSAWLSNNTALKPVDKFSECICLRLRA</sequence>
<keyword evidence="3" id="KW-0813">Transport</keyword>
<dbReference type="AlphaFoldDB" id="A0A452SLW5"/>
<accession>A0A452SLW5</accession>
<dbReference type="OMA" id="LVDQSAW"/>
<evidence type="ECO:0000313" key="4">
    <source>
        <dbReference type="Ensembl" id="ENSUAMP00000033570.1"/>
    </source>
</evidence>
<dbReference type="Proteomes" id="UP000291022">
    <property type="component" value="Unassembled WGS sequence"/>
</dbReference>
<dbReference type="STRING" id="9643.ENSUAMP00000033570"/>
<dbReference type="GO" id="GO:0048471">
    <property type="term" value="C:perinuclear region of cytoplasm"/>
    <property type="evidence" value="ECO:0007669"/>
    <property type="project" value="UniProtKB-SubCell"/>
</dbReference>
<dbReference type="SUPFAM" id="SSF64356">
    <property type="entry name" value="SNARE-like"/>
    <property type="match status" value="1"/>
</dbReference>
<comment type="subcellular location">
    <subcellularLocation>
        <location evidence="1">Cytoplasm</location>
        <location evidence="1">Perinuclear region</location>
    </subcellularLocation>
</comment>
<dbReference type="Gene3D" id="3.30.450.70">
    <property type="match status" value="1"/>
</dbReference>
<name>A0A452SLW5_URSAM</name>
<comment type="similarity">
    <text evidence="2">Belongs to the TRAPP small subunits family. Sedlin subfamily.</text>
</comment>
<reference evidence="4" key="3">
    <citation type="submission" date="2025-09" db="UniProtKB">
        <authorList>
            <consortium name="Ensembl"/>
        </authorList>
    </citation>
    <scope>IDENTIFICATION</scope>
</reference>
<evidence type="ECO:0008006" key="6">
    <source>
        <dbReference type="Google" id="ProtNLM"/>
    </source>
</evidence>
<dbReference type="Pfam" id="PF04628">
    <property type="entry name" value="Sedlin_N"/>
    <property type="match status" value="1"/>
</dbReference>
<evidence type="ECO:0000256" key="1">
    <source>
        <dbReference type="ARBA" id="ARBA00004556"/>
    </source>
</evidence>
<dbReference type="InterPro" id="IPR006722">
    <property type="entry name" value="Sedlin"/>
</dbReference>
<evidence type="ECO:0000313" key="5">
    <source>
        <dbReference type="Proteomes" id="UP000291022"/>
    </source>
</evidence>
<evidence type="ECO:0000256" key="3">
    <source>
        <dbReference type="ARBA" id="ARBA00022892"/>
    </source>
</evidence>
<dbReference type="Ensembl" id="ENSUAMT00000037395.1">
    <property type="protein sequence ID" value="ENSUAMP00000033570.1"/>
    <property type="gene ID" value="ENSUAMG00000025583.1"/>
</dbReference>
<evidence type="ECO:0000256" key="2">
    <source>
        <dbReference type="ARBA" id="ARBA00006626"/>
    </source>
</evidence>
<proteinExistence type="inferred from homology"/>
<dbReference type="InterPro" id="IPR011012">
    <property type="entry name" value="Longin-like_dom_sf"/>
</dbReference>
<organism evidence="4 5">
    <name type="scientific">Ursus americanus</name>
    <name type="common">American black bear</name>
    <name type="synonym">Euarctos americanus</name>
    <dbReference type="NCBI Taxonomy" id="9643"/>
    <lineage>
        <taxon>Eukaryota</taxon>
        <taxon>Metazoa</taxon>
        <taxon>Chordata</taxon>
        <taxon>Craniata</taxon>
        <taxon>Vertebrata</taxon>
        <taxon>Euteleostomi</taxon>
        <taxon>Mammalia</taxon>
        <taxon>Eutheria</taxon>
        <taxon>Laurasiatheria</taxon>
        <taxon>Carnivora</taxon>
        <taxon>Caniformia</taxon>
        <taxon>Ursidae</taxon>
        <taxon>Ursus</taxon>
    </lineage>
</organism>
<dbReference type="PANTHER" id="PTHR12403">
    <property type="entry name" value="TRAFFICKING PROTEIN PARTICLE COMPLEX SUBUNIT 2"/>
    <property type="match status" value="1"/>
</dbReference>
<reference evidence="5" key="1">
    <citation type="submission" date="2016-06" db="EMBL/GenBank/DDBJ databases">
        <title>De novo assembly and RNA-Seq shows season-dependent expression and editing in black bear kidneys.</title>
        <authorList>
            <person name="Korstanje R."/>
            <person name="Srivastava A."/>
            <person name="Sarsani V.K."/>
            <person name="Sheehan S.M."/>
            <person name="Seger R.L."/>
            <person name="Barter M.E."/>
            <person name="Lindqvist C."/>
            <person name="Brody L.C."/>
            <person name="Mullikin J.C."/>
        </authorList>
    </citation>
    <scope>NUCLEOTIDE SEQUENCE [LARGE SCALE GENOMIC DNA]</scope>
</reference>